<dbReference type="Gene3D" id="3.30.830.10">
    <property type="entry name" value="Metalloenzyme, LuxS/M16 peptidase-like"/>
    <property type="match status" value="2"/>
</dbReference>
<proteinExistence type="predicted"/>
<dbReference type="Pfam" id="PF00675">
    <property type="entry name" value="Peptidase_M16"/>
    <property type="match status" value="1"/>
</dbReference>
<dbReference type="STRING" id="115783.SAMN02745119_01342"/>
<dbReference type="PANTHER" id="PTHR11851:SF225">
    <property type="entry name" value="NON-PEPTIDASE HOMOLOG YMXG"/>
    <property type="match status" value="1"/>
</dbReference>
<dbReference type="GO" id="GO:0046872">
    <property type="term" value="F:metal ion binding"/>
    <property type="evidence" value="ECO:0007669"/>
    <property type="project" value="InterPro"/>
</dbReference>
<reference evidence="5" key="1">
    <citation type="submission" date="2017-02" db="EMBL/GenBank/DDBJ databases">
        <authorList>
            <person name="Varghese N."/>
            <person name="Submissions S."/>
        </authorList>
    </citation>
    <scope>NUCLEOTIDE SEQUENCE [LARGE SCALE GENOMIC DNA]</scope>
    <source>
        <strain evidence="5">ATCC BAA-34</strain>
    </source>
</reference>
<dbReference type="InterPro" id="IPR011765">
    <property type="entry name" value="Pept_M16_N"/>
</dbReference>
<keyword evidence="5" id="KW-1185">Reference proteome</keyword>
<dbReference type="RefSeq" id="WP_078789651.1">
    <property type="nucleotide sequence ID" value="NZ_FUWR01000005.1"/>
</dbReference>
<evidence type="ECO:0000259" key="3">
    <source>
        <dbReference type="Pfam" id="PF05193"/>
    </source>
</evidence>
<dbReference type="InterPro" id="IPR007863">
    <property type="entry name" value="Peptidase_M16_C"/>
</dbReference>
<evidence type="ECO:0000313" key="5">
    <source>
        <dbReference type="Proteomes" id="UP000190102"/>
    </source>
</evidence>
<evidence type="ECO:0000259" key="2">
    <source>
        <dbReference type="Pfam" id="PF00675"/>
    </source>
</evidence>
<feature type="chain" id="PRO_5012865902" evidence="1">
    <location>
        <begin position="22"/>
        <end position="469"/>
    </location>
</feature>
<dbReference type="Proteomes" id="UP000190102">
    <property type="component" value="Unassembled WGS sequence"/>
</dbReference>
<feature type="domain" description="Peptidase M16 N-terminal" evidence="2">
    <location>
        <begin position="57"/>
        <end position="194"/>
    </location>
</feature>
<accession>A0A1T4MKN7</accession>
<evidence type="ECO:0000256" key="1">
    <source>
        <dbReference type="SAM" id="SignalP"/>
    </source>
</evidence>
<dbReference type="InterPro" id="IPR011249">
    <property type="entry name" value="Metalloenz_LuxS/M16"/>
</dbReference>
<dbReference type="SUPFAM" id="SSF63411">
    <property type="entry name" value="LuxS/MPP-like metallohydrolase"/>
    <property type="match status" value="2"/>
</dbReference>
<evidence type="ECO:0000313" key="4">
    <source>
        <dbReference type="EMBL" id="SJZ67431.1"/>
    </source>
</evidence>
<keyword evidence="1" id="KW-0732">Signal</keyword>
<feature type="signal peptide" evidence="1">
    <location>
        <begin position="1"/>
        <end position="21"/>
    </location>
</feature>
<sequence length="469" mass="51696">MKIRILFVCIICLFGLSAAYAAEPANPRSMSFPALNFSIPKAERVVLKNGTPVYLLQDQELPIVTISALIRTGSVYDQSDKSGLASLTGSQLRGGGTHVLAPAELDRELEFMASAVESSFGTDLGTVSLSSLTKNLDRTLQIFTDVLLHPRFDEKRLEVVKRQALEMIRRQNDDPKELGDRELQKALYAGHPLGIVPTAATVTAIKRNDLQAFHQRFVRPDNMILTVAGDFDRTAILAALNRLIGQVKPAGRLQLPEVPQVKTQFAPAVLHAPKQVNQSVIRLGHLGITKDNPDLYAIRVLDFILGGSFTSRLMMEIRTNQGLAYNVGSHFDVGRRFTGSFTAETETKAEATAKTVGLMTSIIAGVRKEPVTEQELKLAKDSIINSFLFGFTTPASIVTQQARLEFYGYQSDYLDRYRDRIAAVTREDILLAARKHLHPDAFKLVVVGDQKGFDKPLATFGSVTTLDLK</sequence>
<protein>
    <submittedName>
        <fullName evidence="4">Predicted Zn-dependent peptidase</fullName>
    </submittedName>
</protein>
<dbReference type="EMBL" id="FUWR01000005">
    <property type="protein sequence ID" value="SJZ67431.1"/>
    <property type="molecule type" value="Genomic_DNA"/>
</dbReference>
<dbReference type="OrthoDB" id="9811314at2"/>
<dbReference type="PANTHER" id="PTHR11851">
    <property type="entry name" value="METALLOPROTEASE"/>
    <property type="match status" value="1"/>
</dbReference>
<dbReference type="InterPro" id="IPR050361">
    <property type="entry name" value="MPP/UQCRC_Complex"/>
</dbReference>
<name>A0A1T4MKN7_9BACT</name>
<dbReference type="Pfam" id="PF05193">
    <property type="entry name" value="Peptidase_M16_C"/>
    <property type="match status" value="1"/>
</dbReference>
<organism evidence="4 5">
    <name type="scientific">Trichlorobacter thiogenes</name>
    <dbReference type="NCBI Taxonomy" id="115783"/>
    <lineage>
        <taxon>Bacteria</taxon>
        <taxon>Pseudomonadati</taxon>
        <taxon>Thermodesulfobacteriota</taxon>
        <taxon>Desulfuromonadia</taxon>
        <taxon>Geobacterales</taxon>
        <taxon>Geobacteraceae</taxon>
        <taxon>Trichlorobacter</taxon>
    </lineage>
</organism>
<dbReference type="AlphaFoldDB" id="A0A1T4MKN7"/>
<feature type="domain" description="Peptidase M16 C-terminal" evidence="3">
    <location>
        <begin position="205"/>
        <end position="381"/>
    </location>
</feature>
<gene>
    <name evidence="4" type="ORF">SAMN02745119_01342</name>
</gene>